<reference evidence="1" key="1">
    <citation type="submission" date="2021-01" db="EMBL/GenBank/DDBJ databases">
        <authorList>
            <person name="Kaushik A."/>
        </authorList>
    </citation>
    <scope>NUCLEOTIDE SEQUENCE</scope>
    <source>
        <strain evidence="1">AG2-2IIIB</strain>
    </source>
</reference>
<gene>
    <name evidence="1" type="ORF">RDB_LOCUS143207</name>
</gene>
<comment type="caution">
    <text evidence="1">The sequence shown here is derived from an EMBL/GenBank/DDBJ whole genome shotgun (WGS) entry which is preliminary data.</text>
</comment>
<dbReference type="AlphaFoldDB" id="A0A8H3HF49"/>
<proteinExistence type="predicted"/>
<organism evidence="1 2">
    <name type="scientific">Rhizoctonia solani</name>
    <dbReference type="NCBI Taxonomy" id="456999"/>
    <lineage>
        <taxon>Eukaryota</taxon>
        <taxon>Fungi</taxon>
        <taxon>Dikarya</taxon>
        <taxon>Basidiomycota</taxon>
        <taxon>Agaricomycotina</taxon>
        <taxon>Agaricomycetes</taxon>
        <taxon>Cantharellales</taxon>
        <taxon>Ceratobasidiaceae</taxon>
        <taxon>Rhizoctonia</taxon>
    </lineage>
</organism>
<dbReference type="EMBL" id="CAJMWT010005281">
    <property type="protein sequence ID" value="CAE6504041.1"/>
    <property type="molecule type" value="Genomic_DNA"/>
</dbReference>
<protein>
    <submittedName>
        <fullName evidence="1">Uncharacterized protein</fullName>
    </submittedName>
</protein>
<dbReference type="Proteomes" id="UP000663843">
    <property type="component" value="Unassembled WGS sequence"/>
</dbReference>
<evidence type="ECO:0000313" key="1">
    <source>
        <dbReference type="EMBL" id="CAE6504041.1"/>
    </source>
</evidence>
<accession>A0A8H3HF49</accession>
<name>A0A8H3HF49_9AGAM</name>
<sequence length="166" mass="18608">MAKARVFIDAIGYKYAHKRTTSSEDREAVDRGQNSHDVQGVLCPMHMLIERIRLINYPSDWLSSDVRSADEHFQKTSTRRSFLGIKANAQPNAQPIDELTERDDHKVLEVGVHKASLLPVSPPFDHVANLSVSTFAPPTANVPTVLCFLSHAHRYGFGPTNEHYTT</sequence>
<evidence type="ECO:0000313" key="2">
    <source>
        <dbReference type="Proteomes" id="UP000663843"/>
    </source>
</evidence>